<dbReference type="GO" id="GO:0019346">
    <property type="term" value="P:transsulfuration"/>
    <property type="evidence" value="ECO:0007669"/>
    <property type="project" value="InterPro"/>
</dbReference>
<feature type="region of interest" description="Disordered" evidence="6">
    <location>
        <begin position="1"/>
        <end position="23"/>
    </location>
</feature>
<dbReference type="GO" id="GO:0019343">
    <property type="term" value="P:cysteine biosynthetic process via cystathionine"/>
    <property type="evidence" value="ECO:0007669"/>
    <property type="project" value="TreeGrafter"/>
</dbReference>
<organism evidence="7 8">
    <name type="scientific">Agrococcus baldri</name>
    <dbReference type="NCBI Taxonomy" id="153730"/>
    <lineage>
        <taxon>Bacteria</taxon>
        <taxon>Bacillati</taxon>
        <taxon>Actinomycetota</taxon>
        <taxon>Actinomycetes</taxon>
        <taxon>Micrococcales</taxon>
        <taxon>Microbacteriaceae</taxon>
        <taxon>Agrococcus</taxon>
    </lineage>
</organism>
<dbReference type="InterPro" id="IPR015424">
    <property type="entry name" value="PyrdxlP-dep_Trfase"/>
</dbReference>
<dbReference type="InterPro" id="IPR015422">
    <property type="entry name" value="PyrdxlP-dep_Trfase_small"/>
</dbReference>
<keyword evidence="8" id="KW-1185">Reference proteome</keyword>
<dbReference type="GO" id="GO:0005737">
    <property type="term" value="C:cytoplasm"/>
    <property type="evidence" value="ECO:0007669"/>
    <property type="project" value="TreeGrafter"/>
</dbReference>
<dbReference type="PANTHER" id="PTHR11808">
    <property type="entry name" value="TRANS-SULFURATION ENZYME FAMILY MEMBER"/>
    <property type="match status" value="1"/>
</dbReference>
<dbReference type="RefSeq" id="WP_318279070.1">
    <property type="nucleotide sequence ID" value="NZ_BJUU01000003.1"/>
</dbReference>
<dbReference type="Gene3D" id="3.90.1150.10">
    <property type="entry name" value="Aspartate Aminotransferase, domain 1"/>
    <property type="match status" value="1"/>
</dbReference>
<dbReference type="AlphaFoldDB" id="A0AA87RB73"/>
<dbReference type="GO" id="GO:0030170">
    <property type="term" value="F:pyridoxal phosphate binding"/>
    <property type="evidence" value="ECO:0007669"/>
    <property type="project" value="InterPro"/>
</dbReference>
<dbReference type="FunFam" id="3.40.640.10:FF:000009">
    <property type="entry name" value="Cystathionine gamma-synthase homolog"/>
    <property type="match status" value="1"/>
</dbReference>
<dbReference type="InterPro" id="IPR015421">
    <property type="entry name" value="PyrdxlP-dep_Trfase_major"/>
</dbReference>
<sequence length="393" mass="40889">MTEPRASDGFSTRAIHDGQSFDPRTGAVIPPIFMTSTFVQDGIGGFRDGYEYSRGGNPSRDALQQQLASLEGGTHAFAFGSGLAAEDALLRAVLQPGDHVLMGNDVYGGTHRLVSQIHAKWGVEISTADASDLDAVLASIRPNTKVLWVETPSNPLMKVADIAGLVELGHAAGAIVVADNTFATPALQQPLALGADAVVHSTTKYIGGHSDLVGGAVVTADASLAESVGFQQFAVGAVNSPFDAWLTSRSLKTLAVRVERHCSNAQAVAEALVGHPAVSAVHYPGLPDHPQHALAARQMRGAAGPLFGGMVSIQLAGGVDAVHELVGRTRLFQLAESLGGIESLVCYPSEMTHASVKGTELAVPEDLLRLSVGLEEADDLIADLTQALDSLAT</sequence>
<evidence type="ECO:0000256" key="1">
    <source>
        <dbReference type="ARBA" id="ARBA00001933"/>
    </source>
</evidence>
<dbReference type="Pfam" id="PF01053">
    <property type="entry name" value="Cys_Met_Meta_PP"/>
    <property type="match status" value="1"/>
</dbReference>
<dbReference type="Proteomes" id="UP000321749">
    <property type="component" value="Unassembled WGS sequence"/>
</dbReference>
<dbReference type="CDD" id="cd00614">
    <property type="entry name" value="CGS_like"/>
    <property type="match status" value="1"/>
</dbReference>
<accession>A0AA87RB73</accession>
<comment type="caution">
    <text evidence="7">The sequence shown here is derived from an EMBL/GenBank/DDBJ whole genome shotgun (WGS) entry which is preliminary data.</text>
</comment>
<dbReference type="Gene3D" id="3.40.640.10">
    <property type="entry name" value="Type I PLP-dependent aspartate aminotransferase-like (Major domain)"/>
    <property type="match status" value="1"/>
</dbReference>
<proteinExistence type="inferred from homology"/>
<feature type="modified residue" description="N6-(pyridoxal phosphate)lysine" evidence="4">
    <location>
        <position position="204"/>
    </location>
</feature>
<reference evidence="7 8" key="1">
    <citation type="submission" date="2019-07" db="EMBL/GenBank/DDBJ databases">
        <title>Whole genome shotgun sequence of Agrococcus baldri NBRC 103055.</title>
        <authorList>
            <person name="Hosoyama A."/>
            <person name="Uohara A."/>
            <person name="Ohji S."/>
            <person name="Ichikawa N."/>
        </authorList>
    </citation>
    <scope>NUCLEOTIDE SEQUENCE [LARGE SCALE GENOMIC DNA]</scope>
    <source>
        <strain evidence="7 8">NBRC 103055</strain>
    </source>
</reference>
<evidence type="ECO:0000313" key="8">
    <source>
        <dbReference type="Proteomes" id="UP000321749"/>
    </source>
</evidence>
<dbReference type="InterPro" id="IPR000277">
    <property type="entry name" value="Cys/Met-Metab_PyrdxlP-dep_enz"/>
</dbReference>
<evidence type="ECO:0000256" key="6">
    <source>
        <dbReference type="SAM" id="MobiDB-lite"/>
    </source>
</evidence>
<evidence type="ECO:0000256" key="3">
    <source>
        <dbReference type="ARBA" id="ARBA00022898"/>
    </source>
</evidence>
<dbReference type="GO" id="GO:0004123">
    <property type="term" value="F:cystathionine gamma-lyase activity"/>
    <property type="evidence" value="ECO:0007669"/>
    <property type="project" value="TreeGrafter"/>
</dbReference>
<name>A0AA87RB73_9MICO</name>
<evidence type="ECO:0000256" key="2">
    <source>
        <dbReference type="ARBA" id="ARBA00009077"/>
    </source>
</evidence>
<evidence type="ECO:0000256" key="5">
    <source>
        <dbReference type="RuleBase" id="RU362118"/>
    </source>
</evidence>
<protein>
    <submittedName>
        <fullName evidence="7">Cystathionine gamma-synthase</fullName>
    </submittedName>
</protein>
<dbReference type="SUPFAM" id="SSF53383">
    <property type="entry name" value="PLP-dependent transferases"/>
    <property type="match status" value="1"/>
</dbReference>
<keyword evidence="3 4" id="KW-0663">Pyridoxal phosphate</keyword>
<dbReference type="PIRSF" id="PIRSF001434">
    <property type="entry name" value="CGS"/>
    <property type="match status" value="1"/>
</dbReference>
<evidence type="ECO:0000256" key="4">
    <source>
        <dbReference type="PIRSR" id="PIRSR001434-2"/>
    </source>
</evidence>
<dbReference type="EMBL" id="BJUU01000003">
    <property type="protein sequence ID" value="GEK79477.1"/>
    <property type="molecule type" value="Genomic_DNA"/>
</dbReference>
<comment type="cofactor">
    <cofactor evidence="1 5">
        <name>pyridoxal 5'-phosphate</name>
        <dbReference type="ChEBI" id="CHEBI:597326"/>
    </cofactor>
</comment>
<gene>
    <name evidence="7" type="primary">metB</name>
    <name evidence="7" type="ORF">ABA31_08280</name>
</gene>
<dbReference type="NCBIfam" id="NF005871">
    <property type="entry name" value="PRK07811.1"/>
    <property type="match status" value="1"/>
</dbReference>
<comment type="similarity">
    <text evidence="2 5">Belongs to the trans-sulfuration enzymes family.</text>
</comment>
<dbReference type="PANTHER" id="PTHR11808:SF15">
    <property type="entry name" value="CYSTATHIONINE GAMMA-LYASE"/>
    <property type="match status" value="1"/>
</dbReference>
<evidence type="ECO:0000313" key="7">
    <source>
        <dbReference type="EMBL" id="GEK79477.1"/>
    </source>
</evidence>
<dbReference type="GO" id="GO:0003962">
    <property type="term" value="F:cystathionine gamma-synthase activity"/>
    <property type="evidence" value="ECO:0007669"/>
    <property type="project" value="TreeGrafter"/>
</dbReference>